<dbReference type="PANTHER" id="PTHR46052:SF1">
    <property type="entry name" value="PHOSDUCIN-LIKE PROTEIN"/>
    <property type="match status" value="1"/>
</dbReference>
<reference evidence="5 6" key="1">
    <citation type="journal article" date="2018" name="BMC Genomics">
        <title>Genomic evidence for intraspecific hybridization in a clonal and extremely halotolerant yeast.</title>
        <authorList>
            <person name="Gostincar C."/>
            <person name="Stajich J.E."/>
            <person name="Zupancic J."/>
            <person name="Zalar P."/>
            <person name="Gunde-Cimerman N."/>
        </authorList>
    </citation>
    <scope>NUCLEOTIDE SEQUENCE [LARGE SCALE GENOMIC DNA]</scope>
    <source>
        <strain evidence="5 6">EXF-6656</strain>
    </source>
</reference>
<dbReference type="Gene3D" id="3.40.30.10">
    <property type="entry name" value="Glutaredoxin"/>
    <property type="match status" value="1"/>
</dbReference>
<dbReference type="Gene3D" id="1.10.168.10">
    <property type="entry name" value="Phosducin, domain 2"/>
    <property type="match status" value="1"/>
</dbReference>
<accession>A0A3M6W2B6</accession>
<feature type="compositionally biased region" description="Polar residues" evidence="3">
    <location>
        <begin position="99"/>
        <end position="108"/>
    </location>
</feature>
<dbReference type="PANTHER" id="PTHR46052">
    <property type="entry name" value="PHOSDUCIN-LIKE PROTEIN"/>
    <property type="match status" value="1"/>
</dbReference>
<dbReference type="SUPFAM" id="SSF52833">
    <property type="entry name" value="Thioredoxin-like"/>
    <property type="match status" value="1"/>
</dbReference>
<feature type="compositionally biased region" description="Basic and acidic residues" evidence="3">
    <location>
        <begin position="51"/>
        <end position="64"/>
    </location>
</feature>
<evidence type="ECO:0000313" key="6">
    <source>
        <dbReference type="Proteomes" id="UP000281245"/>
    </source>
</evidence>
<dbReference type="CDD" id="cd02987">
    <property type="entry name" value="Phd_like_Phd"/>
    <property type="match status" value="1"/>
</dbReference>
<evidence type="ECO:0000256" key="2">
    <source>
        <dbReference type="ARBA" id="ARBA00022553"/>
    </source>
</evidence>
<dbReference type="VEuPathDB" id="FungiDB:BTJ68_07967"/>
<dbReference type="InterPro" id="IPR023196">
    <property type="entry name" value="Phosducin_N_dom_sf"/>
</dbReference>
<keyword evidence="2" id="KW-0597">Phosphoprotein</keyword>
<dbReference type="InterPro" id="IPR036249">
    <property type="entry name" value="Thioredoxin-like_sf"/>
</dbReference>
<organism evidence="5 6">
    <name type="scientific">Hortaea werneckii</name>
    <name type="common">Black yeast</name>
    <name type="synonym">Cladosporium werneckii</name>
    <dbReference type="NCBI Taxonomy" id="91943"/>
    <lineage>
        <taxon>Eukaryota</taxon>
        <taxon>Fungi</taxon>
        <taxon>Dikarya</taxon>
        <taxon>Ascomycota</taxon>
        <taxon>Pezizomycotina</taxon>
        <taxon>Dothideomycetes</taxon>
        <taxon>Dothideomycetidae</taxon>
        <taxon>Mycosphaerellales</taxon>
        <taxon>Teratosphaeriaceae</taxon>
        <taxon>Hortaea</taxon>
    </lineage>
</organism>
<dbReference type="AlphaFoldDB" id="A0A3M6W2B6"/>
<comment type="caution">
    <text evidence="5">The sequence shown here is derived from an EMBL/GenBank/DDBJ whole genome shotgun (WGS) entry which is preliminary data.</text>
</comment>
<dbReference type="Pfam" id="PF02114">
    <property type="entry name" value="Phosducin"/>
    <property type="match status" value="1"/>
</dbReference>
<dbReference type="GO" id="GO:0008277">
    <property type="term" value="P:regulation of G protein-coupled receptor signaling pathway"/>
    <property type="evidence" value="ECO:0007669"/>
    <property type="project" value="InterPro"/>
</dbReference>
<protein>
    <recommendedName>
        <fullName evidence="4">Phosducin domain-containing protein</fullName>
    </recommendedName>
</protein>
<dbReference type="InterPro" id="IPR051499">
    <property type="entry name" value="Phosducin-like_reg"/>
</dbReference>
<sequence length="333" mass="37209">MPYRIEALKLGLSDRALDFPSTTASHILPGDRNPSLARSPVMSAAQNEFNELMRDKETRTRHPEDDDSDDAQSFLHLSDDDATPPASRAASDDEAPRPSMTSARSTIPRTRYGANTGPKGVISDAQDYRDSQRQHRASLRTQASQAQRGANLQDKPIAEKLEESDGEDDLDDDLDDDFMQRWRRGRLQELQNGRRDSQMHNRGRNRRVWGKMVAVDGEGYLEAIEKSPPDTVVVVYIYDSYSDVSNAIEDCIRAVARRHLNTRFVKLSYEDAEMEPAGVPAVIAYRGGDKFAGLVPVFDELPDDADLSDRTLEAVMQRYAILDLVGAFDVCGC</sequence>
<evidence type="ECO:0000259" key="4">
    <source>
        <dbReference type="Pfam" id="PF02114"/>
    </source>
</evidence>
<dbReference type="EMBL" id="QWIJ01002102">
    <property type="protein sequence ID" value="RMX72655.1"/>
    <property type="molecule type" value="Genomic_DNA"/>
</dbReference>
<evidence type="ECO:0000256" key="3">
    <source>
        <dbReference type="SAM" id="MobiDB-lite"/>
    </source>
</evidence>
<feature type="domain" description="Phosducin" evidence="4">
    <location>
        <begin position="112"/>
        <end position="322"/>
    </location>
</feature>
<dbReference type="OrthoDB" id="70588at2759"/>
<dbReference type="InterPro" id="IPR001200">
    <property type="entry name" value="Phosducin"/>
</dbReference>
<dbReference type="InterPro" id="IPR024253">
    <property type="entry name" value="Phosducin_thioredoxin-like_dom"/>
</dbReference>
<feature type="region of interest" description="Disordered" evidence="3">
    <location>
        <begin position="45"/>
        <end position="175"/>
    </location>
</feature>
<evidence type="ECO:0000313" key="5">
    <source>
        <dbReference type="EMBL" id="RMX72655.1"/>
    </source>
</evidence>
<comment type="similarity">
    <text evidence="1">Belongs to the phosducin family.</text>
</comment>
<feature type="compositionally biased region" description="Polar residues" evidence="3">
    <location>
        <begin position="139"/>
        <end position="150"/>
    </location>
</feature>
<proteinExistence type="inferred from homology"/>
<dbReference type="Proteomes" id="UP000281245">
    <property type="component" value="Unassembled WGS sequence"/>
</dbReference>
<gene>
    <name evidence="5" type="ORF">D0869_14395</name>
</gene>
<name>A0A3M6W2B6_HORWE</name>
<feature type="compositionally biased region" description="Acidic residues" evidence="3">
    <location>
        <begin position="164"/>
        <end position="175"/>
    </location>
</feature>
<evidence type="ECO:0000256" key="1">
    <source>
        <dbReference type="ARBA" id="ARBA00009686"/>
    </source>
</evidence>